<proteinExistence type="predicted"/>
<keyword evidence="2" id="KW-1185">Reference proteome</keyword>
<gene>
    <name evidence="1" type="ORF">J2Z19_002046</name>
</gene>
<accession>A0ACC5SUD4</accession>
<dbReference type="EMBL" id="JAGGJR010000002">
    <property type="protein sequence ID" value="MBP1872334.1"/>
    <property type="molecule type" value="Genomic_DNA"/>
</dbReference>
<protein>
    <submittedName>
        <fullName evidence="1">Uncharacterized protein</fullName>
    </submittedName>
</protein>
<comment type="caution">
    <text evidence="1">The sequence shown here is derived from an EMBL/GenBank/DDBJ whole genome shotgun (WGS) entry which is preliminary data.</text>
</comment>
<name>A0ACC5SUD4_ENSAD</name>
<evidence type="ECO:0000313" key="2">
    <source>
        <dbReference type="Proteomes" id="UP000823773"/>
    </source>
</evidence>
<reference evidence="1" key="1">
    <citation type="submission" date="2021-03" db="EMBL/GenBank/DDBJ databases">
        <title>Genomic Encyclopedia of Type Strains, Phase IV (KMG-IV): sequencing the most valuable type-strain genomes for metagenomic binning, comparative biology and taxonomic classification.</title>
        <authorList>
            <person name="Goeker M."/>
        </authorList>
    </citation>
    <scope>NUCLEOTIDE SEQUENCE</scope>
    <source>
        <strain evidence="1">DSM 18131</strain>
    </source>
</reference>
<organism evidence="1 2">
    <name type="scientific">Ensifer adhaerens</name>
    <name type="common">Sinorhizobium morelense</name>
    <dbReference type="NCBI Taxonomy" id="106592"/>
    <lineage>
        <taxon>Bacteria</taxon>
        <taxon>Pseudomonadati</taxon>
        <taxon>Pseudomonadota</taxon>
        <taxon>Alphaproteobacteria</taxon>
        <taxon>Hyphomicrobiales</taxon>
        <taxon>Rhizobiaceae</taxon>
        <taxon>Sinorhizobium/Ensifer group</taxon>
        <taxon>Ensifer</taxon>
    </lineage>
</organism>
<dbReference type="Proteomes" id="UP000823773">
    <property type="component" value="Unassembled WGS sequence"/>
</dbReference>
<sequence>MSIPIEHFPIAVDEVVYDLAHLSAFSAAIPGKGVEHGTDLGVVVVFSNHVYTERTKHGELHHVVDHHGTKRTFDADRYEMSKTLVGAIKESISGNSLTHVSKSYGGLDNLVFVETADGRKWAVVYCLVPLEDGCSVRMEVLSCHPKVVDQKSISRRNLSYFARMCLYHKVRTPKA</sequence>
<evidence type="ECO:0000313" key="1">
    <source>
        <dbReference type="EMBL" id="MBP1872334.1"/>
    </source>
</evidence>